<dbReference type="InterPro" id="IPR023296">
    <property type="entry name" value="Glyco_hydro_beta-prop_sf"/>
</dbReference>
<gene>
    <name evidence="1" type="ORF">Pa4123_07100</name>
</gene>
<sequence>MRPNRTVAVLPGRPRTRRRRRLALLATLLLTGYVGSTAGIAAADVSGALPTDAYRSHPSGLISRNVYDYAPSVMADGPYRMWWCSQLTGGTVPGDDILYAESTSPGGPFRAPGGGQPWRVFDGTASGWDQHTCDPSVVRVDGAYYMYYGGSRDGSPALTQIGVATSTDGIQWRRLNQGQPIIGPAFEVDRANRYGAGQPSVVHLDGLFYLLFTDTTASGALDNGAGQFAWRSADPTFQSGVDVFTATGWQPRTADNDRSFSVLNGFSVDWQYSDVLRAFIVASNGPNSTGSVLEFLDRDDLRVHPYPNGLLRGTYTEGPALISKPDKHAAVTSQGECGRIPIDVIQSTANEPPHTLGHFGFDLLTGSTCGQLTNSQVAALFNGYGIESPGLPATYITGGQRLQIQQLGVYTALTGNRVNVSSQTFHQIPYGASLHTGVPAITAAGRPAGYVLDDGRLWPVADNRLITANGSSTTTVSIGRYDSYPKGPTLRPARP</sequence>
<accession>A0ABQ5QL74</accession>
<protein>
    <submittedName>
        <fullName evidence="1">Beta-xylosidase</fullName>
    </submittedName>
</protein>
<dbReference type="Proteomes" id="UP001144280">
    <property type="component" value="Unassembled WGS sequence"/>
</dbReference>
<comment type="caution">
    <text evidence="1">The sequence shown here is derived from an EMBL/GenBank/DDBJ whole genome shotgun (WGS) entry which is preliminary data.</text>
</comment>
<name>A0ABQ5QL74_9ACTN</name>
<evidence type="ECO:0000313" key="2">
    <source>
        <dbReference type="Proteomes" id="UP001144280"/>
    </source>
</evidence>
<evidence type="ECO:0000313" key="1">
    <source>
        <dbReference type="EMBL" id="GLH95438.1"/>
    </source>
</evidence>
<dbReference type="Gene3D" id="2.115.10.20">
    <property type="entry name" value="Glycosyl hydrolase domain, family 43"/>
    <property type="match status" value="2"/>
</dbReference>
<reference evidence="1" key="1">
    <citation type="submission" date="2022-12" db="EMBL/GenBank/DDBJ databases">
        <title>New Phytohabitans aurantiacus sp. RD004123 nov., an actinomycete isolated from soil.</title>
        <authorList>
            <person name="Triningsih D.W."/>
            <person name="Harunari E."/>
            <person name="Igarashi Y."/>
        </authorList>
    </citation>
    <scope>NUCLEOTIDE SEQUENCE</scope>
    <source>
        <strain evidence="1">RD004123</strain>
    </source>
</reference>
<proteinExistence type="predicted"/>
<organism evidence="1 2">
    <name type="scientific">Phytohabitans aurantiacus</name>
    <dbReference type="NCBI Taxonomy" id="3016789"/>
    <lineage>
        <taxon>Bacteria</taxon>
        <taxon>Bacillati</taxon>
        <taxon>Actinomycetota</taxon>
        <taxon>Actinomycetes</taxon>
        <taxon>Micromonosporales</taxon>
        <taxon>Micromonosporaceae</taxon>
    </lineage>
</organism>
<dbReference type="EMBL" id="BSDI01000002">
    <property type="protein sequence ID" value="GLH95438.1"/>
    <property type="molecule type" value="Genomic_DNA"/>
</dbReference>
<dbReference type="RefSeq" id="WP_281892446.1">
    <property type="nucleotide sequence ID" value="NZ_BSDI01000002.1"/>
</dbReference>
<keyword evidence="2" id="KW-1185">Reference proteome</keyword>
<dbReference type="SUPFAM" id="SSF75005">
    <property type="entry name" value="Arabinanase/levansucrase/invertase"/>
    <property type="match status" value="2"/>
</dbReference>